<evidence type="ECO:0000256" key="1">
    <source>
        <dbReference type="SAM" id="MobiDB-lite"/>
    </source>
</evidence>
<evidence type="ECO:0000313" key="2">
    <source>
        <dbReference type="EMBL" id="KAF7347100.1"/>
    </source>
</evidence>
<dbReference type="EMBL" id="JACAZI010000012">
    <property type="protein sequence ID" value="KAF7347100.1"/>
    <property type="molecule type" value="Genomic_DNA"/>
</dbReference>
<dbReference type="OrthoDB" id="3246206at2759"/>
<feature type="compositionally biased region" description="Low complexity" evidence="1">
    <location>
        <begin position="216"/>
        <end position="232"/>
    </location>
</feature>
<protein>
    <submittedName>
        <fullName evidence="2">Uncharacterized protein</fullName>
    </submittedName>
</protein>
<dbReference type="AlphaFoldDB" id="A0A8H6XS73"/>
<feature type="compositionally biased region" description="Low complexity" evidence="1">
    <location>
        <begin position="249"/>
        <end position="264"/>
    </location>
</feature>
<name>A0A8H6XS73_9AGAR</name>
<comment type="caution">
    <text evidence="2">The sequence shown here is derived from an EMBL/GenBank/DDBJ whole genome shotgun (WGS) entry which is preliminary data.</text>
</comment>
<dbReference type="Proteomes" id="UP000620124">
    <property type="component" value="Unassembled WGS sequence"/>
</dbReference>
<feature type="compositionally biased region" description="Low complexity" evidence="1">
    <location>
        <begin position="334"/>
        <end position="351"/>
    </location>
</feature>
<sequence length="360" mass="37925">MPAPVAVGMYVLAAVGTVAAGLAFKEFVYEPHIAPRVERWAEEFLAKRKARRMKRAGKQAVAVPSTSGAGAGAGASVGANDTDLDAGVDADGKSTYELENLVADEVRQWRSQVDVHATASSGLRHRKTRSSTVGSALDESNIIIPYDTLTPTHILFDPTDGLSVSSPASTSTMSSRVATPGPGPSPHSTLSHSTFRTPPPPPVMQAPPTPEPSVHGAPSPSATPSRSPARGPTPNQEQHAPEQDPFLFSISSPHHVPSLSLSHPLDLDLESDRDLELLSAPSSRPTSPFSDGDFSVSQEHEHEQFHSFTLSPGPELRVLSASGSEADAEDLERWSTTGSEVSGSESSWASAGAPHSRSSR</sequence>
<evidence type="ECO:0000313" key="3">
    <source>
        <dbReference type="Proteomes" id="UP000620124"/>
    </source>
</evidence>
<feature type="compositionally biased region" description="Polar residues" evidence="1">
    <location>
        <begin position="280"/>
        <end position="289"/>
    </location>
</feature>
<proteinExistence type="predicted"/>
<feature type="region of interest" description="Disordered" evidence="1">
    <location>
        <begin position="162"/>
        <end position="360"/>
    </location>
</feature>
<feature type="compositionally biased region" description="Polar residues" evidence="1">
    <location>
        <begin position="186"/>
        <end position="196"/>
    </location>
</feature>
<reference evidence="2" key="1">
    <citation type="submission" date="2020-05" db="EMBL/GenBank/DDBJ databases">
        <title>Mycena genomes resolve the evolution of fungal bioluminescence.</title>
        <authorList>
            <person name="Tsai I.J."/>
        </authorList>
    </citation>
    <scope>NUCLEOTIDE SEQUENCE</scope>
    <source>
        <strain evidence="2">CCC161011</strain>
    </source>
</reference>
<organism evidence="2 3">
    <name type="scientific">Mycena venus</name>
    <dbReference type="NCBI Taxonomy" id="2733690"/>
    <lineage>
        <taxon>Eukaryota</taxon>
        <taxon>Fungi</taxon>
        <taxon>Dikarya</taxon>
        <taxon>Basidiomycota</taxon>
        <taxon>Agaricomycotina</taxon>
        <taxon>Agaricomycetes</taxon>
        <taxon>Agaricomycetidae</taxon>
        <taxon>Agaricales</taxon>
        <taxon>Marasmiineae</taxon>
        <taxon>Mycenaceae</taxon>
        <taxon>Mycena</taxon>
    </lineage>
</organism>
<feature type="compositionally biased region" description="Low complexity" evidence="1">
    <location>
        <begin position="163"/>
        <end position="175"/>
    </location>
</feature>
<gene>
    <name evidence="2" type="ORF">MVEN_01464100</name>
</gene>
<accession>A0A8H6XS73</accession>
<feature type="compositionally biased region" description="Pro residues" evidence="1">
    <location>
        <begin position="197"/>
        <end position="211"/>
    </location>
</feature>
<keyword evidence="3" id="KW-1185">Reference proteome</keyword>